<evidence type="ECO:0000259" key="3">
    <source>
        <dbReference type="Pfam" id="PF03446"/>
    </source>
</evidence>
<feature type="domain" description="6-phosphogluconate dehydrogenase NADP-binding" evidence="3">
    <location>
        <begin position="14"/>
        <end position="163"/>
    </location>
</feature>
<dbReference type="Pfam" id="PF03446">
    <property type="entry name" value="NAD_binding_2"/>
    <property type="match status" value="1"/>
</dbReference>
<dbReference type="PANTHER" id="PTHR43580:SF2">
    <property type="entry name" value="CYTOKINE-LIKE NUCLEAR FACTOR N-PAC"/>
    <property type="match status" value="1"/>
</dbReference>
<dbReference type="InterPro" id="IPR048666">
    <property type="entry name" value="RedAm-like_C"/>
</dbReference>
<feature type="domain" description="NADPH-dependent reductive aminase-like C-terminal" evidence="4">
    <location>
        <begin position="169"/>
        <end position="294"/>
    </location>
</feature>
<evidence type="ECO:0000256" key="1">
    <source>
        <dbReference type="ARBA" id="ARBA00009080"/>
    </source>
</evidence>
<dbReference type="RefSeq" id="WP_253771935.1">
    <property type="nucleotide sequence ID" value="NZ_JAMTCK010000006.1"/>
</dbReference>
<protein>
    <submittedName>
        <fullName evidence="5">3-hydroxyisobutyrate dehydrogenase</fullName>
    </submittedName>
</protein>
<dbReference type="EMBL" id="JAMTCK010000006">
    <property type="protein sequence ID" value="MCP2166282.1"/>
    <property type="molecule type" value="Genomic_DNA"/>
</dbReference>
<dbReference type="Gene3D" id="3.40.50.720">
    <property type="entry name" value="NAD(P)-binding Rossmann-like Domain"/>
    <property type="match status" value="1"/>
</dbReference>
<keyword evidence="2" id="KW-0560">Oxidoreductase</keyword>
<dbReference type="InterPro" id="IPR015815">
    <property type="entry name" value="HIBADH-related"/>
</dbReference>
<accession>A0AAE3KGW2</accession>
<dbReference type="PANTHER" id="PTHR43580">
    <property type="entry name" value="OXIDOREDUCTASE GLYR1-RELATED"/>
    <property type="match status" value="1"/>
</dbReference>
<dbReference type="InterPro" id="IPR006115">
    <property type="entry name" value="6PGDH_NADP-bd"/>
</dbReference>
<dbReference type="InterPro" id="IPR013328">
    <property type="entry name" value="6PGD_dom2"/>
</dbReference>
<dbReference type="Pfam" id="PF21761">
    <property type="entry name" value="RedAm-like_C"/>
    <property type="match status" value="1"/>
</dbReference>
<dbReference type="GO" id="GO:0050661">
    <property type="term" value="F:NADP binding"/>
    <property type="evidence" value="ECO:0007669"/>
    <property type="project" value="InterPro"/>
</dbReference>
<comment type="similarity">
    <text evidence="1">Belongs to the HIBADH-related family.</text>
</comment>
<dbReference type="AlphaFoldDB" id="A0AAE3KGW2"/>
<comment type="caution">
    <text evidence="5">The sequence shown here is derived from an EMBL/GenBank/DDBJ whole genome shotgun (WGS) entry which is preliminary data.</text>
</comment>
<evidence type="ECO:0000313" key="6">
    <source>
        <dbReference type="Proteomes" id="UP001206128"/>
    </source>
</evidence>
<dbReference type="GO" id="GO:0016491">
    <property type="term" value="F:oxidoreductase activity"/>
    <property type="evidence" value="ECO:0007669"/>
    <property type="project" value="UniProtKB-KW"/>
</dbReference>
<evidence type="ECO:0000313" key="5">
    <source>
        <dbReference type="EMBL" id="MCP2166282.1"/>
    </source>
</evidence>
<dbReference type="Proteomes" id="UP001206128">
    <property type="component" value="Unassembled WGS sequence"/>
</dbReference>
<dbReference type="InterPro" id="IPR051265">
    <property type="entry name" value="HIBADH-related_NP60_sf"/>
</dbReference>
<organism evidence="5 6">
    <name type="scientific">Goodfellowiella coeruleoviolacea</name>
    <dbReference type="NCBI Taxonomy" id="334858"/>
    <lineage>
        <taxon>Bacteria</taxon>
        <taxon>Bacillati</taxon>
        <taxon>Actinomycetota</taxon>
        <taxon>Actinomycetes</taxon>
        <taxon>Pseudonocardiales</taxon>
        <taxon>Pseudonocardiaceae</taxon>
        <taxon>Goodfellowiella</taxon>
    </lineage>
</organism>
<name>A0AAE3KGW2_9PSEU</name>
<dbReference type="PIRSF" id="PIRSF000103">
    <property type="entry name" value="HIBADH"/>
    <property type="match status" value="1"/>
</dbReference>
<proteinExistence type="inferred from homology"/>
<evidence type="ECO:0000259" key="4">
    <source>
        <dbReference type="Pfam" id="PF21761"/>
    </source>
</evidence>
<gene>
    <name evidence="5" type="ORF">LX83_003141</name>
</gene>
<reference evidence="5" key="1">
    <citation type="submission" date="2022-06" db="EMBL/GenBank/DDBJ databases">
        <title>Genomic Encyclopedia of Archaeal and Bacterial Type Strains, Phase II (KMG-II): from individual species to whole genera.</title>
        <authorList>
            <person name="Goeker M."/>
        </authorList>
    </citation>
    <scope>NUCLEOTIDE SEQUENCE</scope>
    <source>
        <strain evidence="5">DSM 43935</strain>
    </source>
</reference>
<evidence type="ECO:0000256" key="2">
    <source>
        <dbReference type="ARBA" id="ARBA00023002"/>
    </source>
</evidence>
<dbReference type="Gene3D" id="1.10.1040.10">
    <property type="entry name" value="N-(1-d-carboxylethyl)-l-norvaline Dehydrogenase, domain 2"/>
    <property type="match status" value="1"/>
</dbReference>
<keyword evidence="6" id="KW-1185">Reference proteome</keyword>
<dbReference type="InterPro" id="IPR036291">
    <property type="entry name" value="NAD(P)-bd_dom_sf"/>
</dbReference>
<sequence>MNEHGSADAARTPVSVIGLGAMGSALAGAFLARGHATTVWNRSAARADSLVAKGATRAATVADAVAASELVVVCVLDYAAAREQLEPVAETLAGRVLVNLCSGSPEQAREMAEWAAGHGAEYLDGAIMTTPPGVGGQDMMFLYGGSAAAFAAHRDTLAALGDPINLGTDPGLACLYDTALLGLMWSTLTGWLHGVAVAGADGVAATAYTPIALRWMTAIAGFMTTYAPQVDQGSYPGDDASLDVHVAAIQHLVHASEARGVDRSLPELLLSMIERAAADGHNQDSYARLIDVLRPAASA</sequence>
<dbReference type="SUPFAM" id="SSF51735">
    <property type="entry name" value="NAD(P)-binding Rossmann-fold domains"/>
    <property type="match status" value="1"/>
</dbReference>